<dbReference type="AlphaFoldDB" id="A0A1Q8RUD4"/>
<evidence type="ECO:0000313" key="3">
    <source>
        <dbReference type="EMBL" id="OLN87989.1"/>
    </source>
</evidence>
<dbReference type="PANTHER" id="PTHR10622:SF10">
    <property type="entry name" value="HET DOMAIN-CONTAINING PROTEIN"/>
    <property type="match status" value="1"/>
</dbReference>
<feature type="domain" description="DUF8212" evidence="2">
    <location>
        <begin position="247"/>
        <end position="270"/>
    </location>
</feature>
<comment type="caution">
    <text evidence="3">The sequence shown here is derived from an EMBL/GenBank/DDBJ whole genome shotgun (WGS) entry which is preliminary data.</text>
</comment>
<evidence type="ECO:0000259" key="1">
    <source>
        <dbReference type="Pfam" id="PF06985"/>
    </source>
</evidence>
<evidence type="ECO:0000313" key="4">
    <source>
        <dbReference type="Proteomes" id="UP000186583"/>
    </source>
</evidence>
<dbReference type="EMBL" id="MPGH01000088">
    <property type="protein sequence ID" value="OLN87989.1"/>
    <property type="molecule type" value="Genomic_DNA"/>
</dbReference>
<dbReference type="InterPro" id="IPR010730">
    <property type="entry name" value="HET"/>
</dbReference>
<reference evidence="3 4" key="1">
    <citation type="submission" date="2016-11" db="EMBL/GenBank/DDBJ databases">
        <title>Draft Genome Assembly of Colletotrichum chlorophyti a pathogen of herbaceous plants.</title>
        <authorList>
            <person name="Gan P."/>
            <person name="Narusaka M."/>
            <person name="Tsushima A."/>
            <person name="Narusaka Y."/>
            <person name="Takano Y."/>
            <person name="Shirasu K."/>
        </authorList>
    </citation>
    <scope>NUCLEOTIDE SEQUENCE [LARGE SCALE GENOMIC DNA]</scope>
    <source>
        <strain evidence="3 4">NTL11</strain>
    </source>
</reference>
<evidence type="ECO:0000259" key="2">
    <source>
        <dbReference type="Pfam" id="PF26640"/>
    </source>
</evidence>
<dbReference type="PANTHER" id="PTHR10622">
    <property type="entry name" value="HET DOMAIN-CONTAINING PROTEIN"/>
    <property type="match status" value="1"/>
</dbReference>
<gene>
    <name evidence="3" type="ORF">CCHL11_00252</name>
</gene>
<dbReference type="Proteomes" id="UP000186583">
    <property type="component" value="Unassembled WGS sequence"/>
</dbReference>
<keyword evidence="4" id="KW-1185">Reference proteome</keyword>
<dbReference type="Pfam" id="PF06985">
    <property type="entry name" value="HET"/>
    <property type="match status" value="1"/>
</dbReference>
<dbReference type="STRING" id="708187.A0A1Q8RUD4"/>
<dbReference type="OrthoDB" id="194358at2759"/>
<name>A0A1Q8RUD4_9PEZI</name>
<accession>A0A1Q8RUD4</accession>
<organism evidence="3 4">
    <name type="scientific">Colletotrichum chlorophyti</name>
    <dbReference type="NCBI Taxonomy" id="708187"/>
    <lineage>
        <taxon>Eukaryota</taxon>
        <taxon>Fungi</taxon>
        <taxon>Dikarya</taxon>
        <taxon>Ascomycota</taxon>
        <taxon>Pezizomycotina</taxon>
        <taxon>Sordariomycetes</taxon>
        <taxon>Hypocreomycetidae</taxon>
        <taxon>Glomerellales</taxon>
        <taxon>Glomerellaceae</taxon>
        <taxon>Colletotrichum</taxon>
    </lineage>
</organism>
<proteinExistence type="predicted"/>
<protein>
    <submittedName>
        <fullName evidence="3">Vegetative incompatibility protein HET-E-1-like protein 1</fullName>
    </submittedName>
</protein>
<feature type="domain" description="Heterokaryon incompatibility" evidence="1">
    <location>
        <begin position="22"/>
        <end position="108"/>
    </location>
</feature>
<sequence length="560" mass="63728">MRLLNVDTFELTEFFDSNIPPYAILSHTWGSKEFTFQDLQREGYKGGDTKIDGMCRAARLEGINWVWIDTCCIDKSSSAELSEAINSMFTWYKNAEVCHVYLGDVPEDDFIIFHNSRFRHSRWFTRGWTLQELLAAPKLVFHNCSWQRIQLMLKRDLHAHSENAAAFDRGLTRRSQVLDFATLLVEITGIDAAALTTRFDQVCRRYSVARKMSWAAHRQTTRVEDRAYSLLGLFNVNMPLLYGEGPKAFFRLQEEILKSYDDQTLFAWGYNQQIKVQGGLFAKSPADFGGCGWVTKQDHGLSQRPHYYLTNKGLHIETQLAKMPPGFQPYVYALLNCSATPSLLNEDPSSQRIALPLQCVNSLVFRPVGVVPLLLPHSIFKDSSEKLYINIGNSLNDLMADQPYDERRLLLMSPLEINLNFSHLFMSLVETYCPPEWNLTQASPGKFVWRIDDKETAIQNSAVVLLRFRAAEADVALKINMVFSGDPNDSGSQYTPQTPGQVTNWSKKFPQGVSLVQYATQHMDETGIDDCIWSGHELQVSRMTARVGRVTEELLLVKAS</sequence>
<dbReference type="InterPro" id="IPR058525">
    <property type="entry name" value="DUF8212"/>
</dbReference>
<dbReference type="Pfam" id="PF26640">
    <property type="entry name" value="DUF8212"/>
    <property type="match status" value="1"/>
</dbReference>